<dbReference type="InterPro" id="IPR013783">
    <property type="entry name" value="Ig-like_fold"/>
</dbReference>
<evidence type="ECO:0000313" key="4">
    <source>
        <dbReference type="Proteomes" id="UP000310017"/>
    </source>
</evidence>
<dbReference type="Gene3D" id="2.60.40.2410">
    <property type="entry name" value="Uncharacterised protein PF12988, DUF3872"/>
    <property type="match status" value="2"/>
</dbReference>
<reference evidence="3 4" key="1">
    <citation type="submission" date="2019-05" db="EMBL/GenBank/DDBJ databases">
        <title>Genome sequencing of F202Z8.</title>
        <authorList>
            <person name="Kwon Y.M."/>
        </authorList>
    </citation>
    <scope>NUCLEOTIDE SEQUENCE [LARGE SCALE GENOMIC DNA]</scope>
    <source>
        <strain evidence="3 4">F202Z8</strain>
    </source>
</reference>
<keyword evidence="1" id="KW-0732">Signal</keyword>
<feature type="signal peptide" evidence="1">
    <location>
        <begin position="1"/>
        <end position="20"/>
    </location>
</feature>
<dbReference type="Pfam" id="PF17963">
    <property type="entry name" value="Big_9"/>
    <property type="match status" value="1"/>
</dbReference>
<dbReference type="EMBL" id="CP040710">
    <property type="protein sequence ID" value="QCX01558.1"/>
    <property type="molecule type" value="Genomic_DNA"/>
</dbReference>
<dbReference type="Gene3D" id="2.60.40.1080">
    <property type="match status" value="3"/>
</dbReference>
<dbReference type="InterPro" id="IPR032179">
    <property type="entry name" value="Cry22Aa_Ig-like"/>
</dbReference>
<dbReference type="AlphaFoldDB" id="A0A5B7SX10"/>
<feature type="domain" description="BIG2" evidence="2">
    <location>
        <begin position="422"/>
        <end position="499"/>
    </location>
</feature>
<dbReference type="PANTHER" id="PTHR23019:SF0">
    <property type="entry name" value="NUCLEAR PORE MEMBRANE GLYCOPROTEIN 210"/>
    <property type="match status" value="1"/>
</dbReference>
<dbReference type="PROSITE" id="PS51257">
    <property type="entry name" value="PROKAR_LIPOPROTEIN"/>
    <property type="match status" value="1"/>
</dbReference>
<evidence type="ECO:0000313" key="3">
    <source>
        <dbReference type="EMBL" id="QCX01558.1"/>
    </source>
</evidence>
<dbReference type="InterPro" id="IPR045197">
    <property type="entry name" value="NUP210-like"/>
</dbReference>
<feature type="domain" description="BIG2" evidence="2">
    <location>
        <begin position="509"/>
        <end position="586"/>
    </location>
</feature>
<dbReference type="SUPFAM" id="SSF49373">
    <property type="entry name" value="Invasin/intimin cell-adhesion fragments"/>
    <property type="match status" value="3"/>
</dbReference>
<name>A0A5B7SX10_9FLAO</name>
<proteinExistence type="predicted"/>
<dbReference type="InterPro" id="IPR038707">
    <property type="entry name" value="TraQ_sf"/>
</dbReference>
<dbReference type="InterPro" id="IPR003343">
    <property type="entry name" value="Big_2"/>
</dbReference>
<organism evidence="3 4">
    <name type="scientific">Aggregatimonas sangjinii</name>
    <dbReference type="NCBI Taxonomy" id="2583587"/>
    <lineage>
        <taxon>Bacteria</taxon>
        <taxon>Pseudomonadati</taxon>
        <taxon>Bacteroidota</taxon>
        <taxon>Flavobacteriia</taxon>
        <taxon>Flavobacteriales</taxon>
        <taxon>Flavobacteriaceae</taxon>
        <taxon>Aggregatimonas</taxon>
    </lineage>
</organism>
<dbReference type="Gene3D" id="2.60.40.3440">
    <property type="match status" value="1"/>
</dbReference>
<dbReference type="KEGG" id="asag:FGM00_16115"/>
<dbReference type="SMART" id="SM00635">
    <property type="entry name" value="BID_2"/>
    <property type="match status" value="3"/>
</dbReference>
<sequence>MPKYLKILLVFSCIAMLAIACTKSVGLYTEVEFEVSEQYLADGFVNTPLSVNLTVIPEEIIADVGYTYRLESFDGQGVLMDSEGNTLNSGDKIGFDALSAALEFIGTEEGSHTIAITVEDSYGFTKEVRLVFNITDIPLLWRAESPITQMELGTTVDINLILENQTDAINGTFECNYQQSLGDGTLTGFPTADAEFPTEFTTIVPGNFALEFTPDVLGNIELIFRLRDSNGQELTSSVTIEVVEEIIDMEPPVLSISGTNPTQVFIGQPYMDEGATAMDNVDGNITDQITTVSNVDTSVEDSYQVIYSVADTDGNSTSATRVVNVVQDPNGSEIAVTGISITEESLSLTEGATGALMAVINPTNATNQGIDWVSNNPAVATVDASGTVTAIAQGNAIITATSQENNTLFDTAAISVTTETVNVTGIDITQTGLSLIEGDTGTLTAVISPSNATNQGVDWVSNNPAVATVNASGTVTAVTQGNAIITATSQENNTLFDTAAISVTMETVDVTGIDITQADLSLVEGNTGTLTAVISPTNATNQGVNWTSDNPTVATVNASGMVTALAVGNATITATSQDNPAQFDTATISVIHPYRYHRFDYLGNTLATATANFCNDLSTGTPKLNISIAQVLPVDNVYLVTGSPDISDGYYRVILNSNTSNSDADENVSGDLFTNEITPVCVTNGVPDAIDDSATVASNSNVVINVLGNDTDPNNDALTIFSFTTPNVGTVSQQGDDLRYFSDDSCTTATFEYTVDDGNGGQDTATVTITKTASATFSGGGSVSSSFPSTSGIIEVLCDDVTVVLGAFGGSGGTTTNINIDGMNYSVTAPANDSLSSLITVLAPGTYNYTLSGSFSGGGSGGSVSAVAN</sequence>
<dbReference type="PANTHER" id="PTHR23019">
    <property type="entry name" value="NUCLEAR PORE MEMBRANE GLYCOPROTEIN GP210-RELATED"/>
    <property type="match status" value="1"/>
</dbReference>
<dbReference type="Gene3D" id="2.60.40.10">
    <property type="entry name" value="Immunoglobulins"/>
    <property type="match status" value="1"/>
</dbReference>
<evidence type="ECO:0000259" key="2">
    <source>
        <dbReference type="SMART" id="SM00635"/>
    </source>
</evidence>
<dbReference type="InterPro" id="IPR008964">
    <property type="entry name" value="Invasin/intimin_cell_adhesion"/>
</dbReference>
<keyword evidence="4" id="KW-1185">Reference proteome</keyword>
<dbReference type="Pfam" id="PF02368">
    <property type="entry name" value="Big_2"/>
    <property type="match status" value="3"/>
</dbReference>
<dbReference type="OrthoDB" id="1466621at2"/>
<feature type="chain" id="PRO_5023017288" evidence="1">
    <location>
        <begin position="21"/>
        <end position="869"/>
    </location>
</feature>
<feature type="domain" description="BIG2" evidence="2">
    <location>
        <begin position="335"/>
        <end position="412"/>
    </location>
</feature>
<dbReference type="Proteomes" id="UP000310017">
    <property type="component" value="Chromosome"/>
</dbReference>
<gene>
    <name evidence="3" type="ORF">FGM00_16115</name>
</gene>
<evidence type="ECO:0000256" key="1">
    <source>
        <dbReference type="SAM" id="SignalP"/>
    </source>
</evidence>
<accession>A0A5B7SX10</accession>
<dbReference type="Pfam" id="PF16403">
    <property type="entry name" value="Bact_surface_Ig-like"/>
    <property type="match status" value="1"/>
</dbReference>
<protein>
    <submittedName>
        <fullName evidence="3">DUF5011 domain-containing protein</fullName>
    </submittedName>
</protein>